<dbReference type="Proteomes" id="UP000268093">
    <property type="component" value="Unassembled WGS sequence"/>
</dbReference>
<name>A0A433DND0_9FUNG</name>
<feature type="region of interest" description="Disordered" evidence="1">
    <location>
        <begin position="31"/>
        <end position="67"/>
    </location>
</feature>
<feature type="compositionally biased region" description="Polar residues" evidence="1">
    <location>
        <begin position="35"/>
        <end position="59"/>
    </location>
</feature>
<organism evidence="2 3">
    <name type="scientific">Jimgerdemannia flammicorona</name>
    <dbReference type="NCBI Taxonomy" id="994334"/>
    <lineage>
        <taxon>Eukaryota</taxon>
        <taxon>Fungi</taxon>
        <taxon>Fungi incertae sedis</taxon>
        <taxon>Mucoromycota</taxon>
        <taxon>Mucoromycotina</taxon>
        <taxon>Endogonomycetes</taxon>
        <taxon>Endogonales</taxon>
        <taxon>Endogonaceae</taxon>
        <taxon>Jimgerdemannia</taxon>
    </lineage>
</organism>
<proteinExistence type="predicted"/>
<comment type="caution">
    <text evidence="2">The sequence shown here is derived from an EMBL/GenBank/DDBJ whole genome shotgun (WGS) entry which is preliminary data.</text>
</comment>
<gene>
    <name evidence="2" type="ORF">BC936DRAFT_137742</name>
</gene>
<reference evidence="2 3" key="1">
    <citation type="journal article" date="2018" name="New Phytol.">
        <title>Phylogenomics of Endogonaceae and evolution of mycorrhizas within Mucoromycota.</title>
        <authorList>
            <person name="Chang Y."/>
            <person name="Desiro A."/>
            <person name="Na H."/>
            <person name="Sandor L."/>
            <person name="Lipzen A."/>
            <person name="Clum A."/>
            <person name="Barry K."/>
            <person name="Grigoriev I.V."/>
            <person name="Martin F.M."/>
            <person name="Stajich J.E."/>
            <person name="Smith M.E."/>
            <person name="Bonito G."/>
            <person name="Spatafora J.W."/>
        </authorList>
    </citation>
    <scope>NUCLEOTIDE SEQUENCE [LARGE SCALE GENOMIC DNA]</scope>
    <source>
        <strain evidence="2 3">GMNB39</strain>
    </source>
</reference>
<evidence type="ECO:0000313" key="2">
    <source>
        <dbReference type="EMBL" id="RUP52206.1"/>
    </source>
</evidence>
<dbReference type="EMBL" id="RBNI01000119">
    <property type="protein sequence ID" value="RUP52206.1"/>
    <property type="molecule type" value="Genomic_DNA"/>
</dbReference>
<accession>A0A433DND0</accession>
<evidence type="ECO:0000256" key="1">
    <source>
        <dbReference type="SAM" id="MobiDB-lite"/>
    </source>
</evidence>
<sequence>MSAPLTQFAYPHTPLCFAQTGRLRNLLFGMAPPTSILSPTSQRSAGIRVPSNTAKTAPTSPTPRPRG</sequence>
<keyword evidence="3" id="KW-1185">Reference proteome</keyword>
<evidence type="ECO:0000313" key="3">
    <source>
        <dbReference type="Proteomes" id="UP000268093"/>
    </source>
</evidence>
<protein>
    <submittedName>
        <fullName evidence="2">Uncharacterized protein</fullName>
    </submittedName>
</protein>
<dbReference type="AlphaFoldDB" id="A0A433DND0"/>